<gene>
    <name evidence="1" type="ORF">RCOM_0042050</name>
</gene>
<sequence>MVVQIRSPLEPADVLWDFVVRRKWVRENGSCWRHNGALKEVVSQQIDSLILSTPPYLEARRRLGKRWCVGLLSPVFSVSGGCVFVS</sequence>
<dbReference type="EMBL" id="EQ974259">
    <property type="protein sequence ID" value="EEF31215.1"/>
    <property type="molecule type" value="Genomic_DNA"/>
</dbReference>
<dbReference type="Proteomes" id="UP000008311">
    <property type="component" value="Unassembled WGS sequence"/>
</dbReference>
<evidence type="ECO:0000313" key="1">
    <source>
        <dbReference type="EMBL" id="EEF31215.1"/>
    </source>
</evidence>
<dbReference type="InParanoid" id="B9SYV3"/>
<organism evidence="1 2">
    <name type="scientific">Ricinus communis</name>
    <name type="common">Castor bean</name>
    <dbReference type="NCBI Taxonomy" id="3988"/>
    <lineage>
        <taxon>Eukaryota</taxon>
        <taxon>Viridiplantae</taxon>
        <taxon>Streptophyta</taxon>
        <taxon>Embryophyta</taxon>
        <taxon>Tracheophyta</taxon>
        <taxon>Spermatophyta</taxon>
        <taxon>Magnoliopsida</taxon>
        <taxon>eudicotyledons</taxon>
        <taxon>Gunneridae</taxon>
        <taxon>Pentapetalae</taxon>
        <taxon>rosids</taxon>
        <taxon>fabids</taxon>
        <taxon>Malpighiales</taxon>
        <taxon>Euphorbiaceae</taxon>
        <taxon>Acalyphoideae</taxon>
        <taxon>Acalypheae</taxon>
        <taxon>Ricinus</taxon>
    </lineage>
</organism>
<proteinExistence type="predicted"/>
<reference evidence="2" key="1">
    <citation type="journal article" date="2010" name="Nat. Biotechnol.">
        <title>Draft genome sequence of the oilseed species Ricinus communis.</title>
        <authorList>
            <person name="Chan A.P."/>
            <person name="Crabtree J."/>
            <person name="Zhao Q."/>
            <person name="Lorenzi H."/>
            <person name="Orvis J."/>
            <person name="Puiu D."/>
            <person name="Melake-Berhan A."/>
            <person name="Jones K.M."/>
            <person name="Redman J."/>
            <person name="Chen G."/>
            <person name="Cahoon E.B."/>
            <person name="Gedil M."/>
            <person name="Stanke M."/>
            <person name="Haas B.J."/>
            <person name="Wortman J.R."/>
            <person name="Fraser-Liggett C.M."/>
            <person name="Ravel J."/>
            <person name="Rabinowicz P.D."/>
        </authorList>
    </citation>
    <scope>NUCLEOTIDE SEQUENCE [LARGE SCALE GENOMIC DNA]</scope>
    <source>
        <strain evidence="2">cv. Hale</strain>
    </source>
</reference>
<keyword evidence="2" id="KW-1185">Reference proteome</keyword>
<accession>B9SYV3</accession>
<protein>
    <submittedName>
        <fullName evidence="1">Uncharacterized protein</fullName>
    </submittedName>
</protein>
<name>B9SYV3_RICCO</name>
<dbReference type="AlphaFoldDB" id="B9SYV3"/>
<evidence type="ECO:0000313" key="2">
    <source>
        <dbReference type="Proteomes" id="UP000008311"/>
    </source>
</evidence>